<sequence>MEQSLMERCLDEEKLYQFTSFSHKNAFDLGMELLKVSQEKEETVAIEVKINQVSVFKYLPDGTGKFHEMWLKRKSNMVEVMEMSTLRAYAQLEENQEDMIKDWFLEPEDYAACGGGFPIRLKGGSVIGSICVSGLPHLEDHAILIEGISRFLDN</sequence>
<dbReference type="PANTHER" id="PTHR28255">
    <property type="match status" value="1"/>
</dbReference>
<organism evidence="1 2">
    <name type="scientific">Robinsoniella peoriensis</name>
    <dbReference type="NCBI Taxonomy" id="180332"/>
    <lineage>
        <taxon>Bacteria</taxon>
        <taxon>Bacillati</taxon>
        <taxon>Bacillota</taxon>
        <taxon>Clostridia</taxon>
        <taxon>Lachnospirales</taxon>
        <taxon>Lachnospiraceae</taxon>
        <taxon>Robinsoniella</taxon>
    </lineage>
</organism>
<dbReference type="RefSeq" id="WP_138003632.1">
    <property type="nucleotide sequence ID" value="NZ_QGQD01000082.1"/>
</dbReference>
<evidence type="ECO:0000313" key="1">
    <source>
        <dbReference type="EMBL" id="TLC98854.1"/>
    </source>
</evidence>
<dbReference type="EMBL" id="QGQD01000082">
    <property type="protein sequence ID" value="TLC98854.1"/>
    <property type="molecule type" value="Genomic_DNA"/>
</dbReference>
<dbReference type="SUPFAM" id="SSF143744">
    <property type="entry name" value="GlcG-like"/>
    <property type="match status" value="1"/>
</dbReference>
<dbReference type="STRING" id="180332.GCA_000797495_02201"/>
<dbReference type="PANTHER" id="PTHR28255:SF1">
    <property type="entry name" value="UPF0303 PROTEIN YBR137W"/>
    <property type="match status" value="1"/>
</dbReference>
<dbReference type="InterPro" id="IPR038084">
    <property type="entry name" value="PduO/GlcC-like_sf"/>
</dbReference>
<dbReference type="InterPro" id="IPR010371">
    <property type="entry name" value="YBR137W-like"/>
</dbReference>
<proteinExistence type="predicted"/>
<gene>
    <name evidence="1" type="ORF">DSM106044_04302</name>
</gene>
<dbReference type="InterPro" id="IPR005624">
    <property type="entry name" value="PduO/GlcC-like"/>
</dbReference>
<evidence type="ECO:0000313" key="2">
    <source>
        <dbReference type="Proteomes" id="UP000306509"/>
    </source>
</evidence>
<dbReference type="Gene3D" id="3.30.450.150">
    <property type="entry name" value="Haem-degrading domain"/>
    <property type="match status" value="1"/>
</dbReference>
<name>A0A4U8Q293_9FIRM</name>
<keyword evidence="2" id="KW-1185">Reference proteome</keyword>
<dbReference type="Pfam" id="PF03928">
    <property type="entry name" value="HbpS-like"/>
    <property type="match status" value="1"/>
</dbReference>
<comment type="caution">
    <text evidence="1">The sequence shown here is derived from an EMBL/GenBank/DDBJ whole genome shotgun (WGS) entry which is preliminary data.</text>
</comment>
<protein>
    <submittedName>
        <fullName evidence="1">Uncharacterized protein</fullName>
    </submittedName>
</protein>
<dbReference type="Proteomes" id="UP000306509">
    <property type="component" value="Unassembled WGS sequence"/>
</dbReference>
<accession>A0A4U8Q293</accession>
<dbReference type="AlphaFoldDB" id="A0A4U8Q293"/>
<reference evidence="1 2" key="1">
    <citation type="journal article" date="2019" name="Anaerobe">
        <title>Detection of Robinsoniella peoriensis in multiple bone samples of a trauma patient.</title>
        <authorList>
            <person name="Schrottner P."/>
            <person name="Hartwich K."/>
            <person name="Bunk B."/>
            <person name="Schober I."/>
            <person name="Helbig S."/>
            <person name="Rudolph W.W."/>
            <person name="Gunzer F."/>
        </authorList>
    </citation>
    <scope>NUCLEOTIDE SEQUENCE [LARGE SCALE GENOMIC DNA]</scope>
    <source>
        <strain evidence="1 2">DSM 106044</strain>
    </source>
</reference>